<evidence type="ECO:0000256" key="1">
    <source>
        <dbReference type="ARBA" id="ARBA00001709"/>
    </source>
</evidence>
<dbReference type="PANTHER" id="PTHR43176">
    <property type="entry name" value="3-HYDROXYISOBUTYRYL-COA HYDROLASE-RELATED"/>
    <property type="match status" value="1"/>
</dbReference>
<evidence type="ECO:0000313" key="6">
    <source>
        <dbReference type="Proteomes" id="UP000199630"/>
    </source>
</evidence>
<keyword evidence="3" id="KW-0378">Hydrolase</keyword>
<proteinExistence type="predicted"/>
<dbReference type="CDD" id="cd06558">
    <property type="entry name" value="crotonase-like"/>
    <property type="match status" value="1"/>
</dbReference>
<dbReference type="InterPro" id="IPR032259">
    <property type="entry name" value="HIBYL-CoA-H"/>
</dbReference>
<evidence type="ECO:0000256" key="2">
    <source>
        <dbReference type="ARBA" id="ARBA00011915"/>
    </source>
</evidence>
<evidence type="ECO:0000256" key="3">
    <source>
        <dbReference type="ARBA" id="ARBA00022801"/>
    </source>
</evidence>
<sequence length="345" mass="37280">MTELILRKQGVAGRITLNRPEALNALTPGMCKGIRDALALWRDDPEVHCLVIDGAGPRAFCAGGDIAEVYAHGTRGDASFAQNFWRDEYHLNLALAEFPKPVVALMHGFTLGGGVGIGGHAHKRVVCETSQIGLPECTIGLVTDVGGTLLLARAPGRLGDFLALTAWRMGPFEAISAGFADRYVPQDLWEPMLTRLCESGNLCVIDAFAKPFTRPELLDAVEALSPALAQDSLAELRTALSEAPGELAAKALRLIDKNDPLAMAASRRLIAEARQHDSLREALAGEFRYTARAIGQSDFLEGIRARVIDKDGAPNWSHRIEEVETVAASLLDPLGEMELWVQSPQ</sequence>
<dbReference type="EC" id="3.1.2.4" evidence="2"/>
<dbReference type="EMBL" id="FORH01000001">
    <property type="protein sequence ID" value="SFI60078.1"/>
    <property type="molecule type" value="Genomic_DNA"/>
</dbReference>
<dbReference type="SUPFAM" id="SSF52096">
    <property type="entry name" value="ClpP/crotonase"/>
    <property type="match status" value="1"/>
</dbReference>
<dbReference type="RefSeq" id="WP_090056366.1">
    <property type="nucleotide sequence ID" value="NZ_FORH01000001.1"/>
</dbReference>
<dbReference type="STRING" id="588602.SAMN04487991_0368"/>
<evidence type="ECO:0000259" key="4">
    <source>
        <dbReference type="Pfam" id="PF16113"/>
    </source>
</evidence>
<dbReference type="InterPro" id="IPR045004">
    <property type="entry name" value="ECH_dom"/>
</dbReference>
<organism evidence="5 6">
    <name type="scientific">Celeribacter neptunius</name>
    <dbReference type="NCBI Taxonomy" id="588602"/>
    <lineage>
        <taxon>Bacteria</taxon>
        <taxon>Pseudomonadati</taxon>
        <taxon>Pseudomonadota</taxon>
        <taxon>Alphaproteobacteria</taxon>
        <taxon>Rhodobacterales</taxon>
        <taxon>Roseobacteraceae</taxon>
        <taxon>Celeribacter</taxon>
    </lineage>
</organism>
<dbReference type="OrthoDB" id="9790967at2"/>
<dbReference type="Gene3D" id="3.90.226.10">
    <property type="entry name" value="2-enoyl-CoA Hydratase, Chain A, domain 1"/>
    <property type="match status" value="1"/>
</dbReference>
<protein>
    <recommendedName>
        <fullName evidence="2">3-hydroxyisobutyryl-CoA hydrolase</fullName>
        <ecNumber evidence="2">3.1.2.4</ecNumber>
    </recommendedName>
</protein>
<accession>A0A1I3JJB6</accession>
<comment type="catalytic activity">
    <reaction evidence="1">
        <text>3-hydroxy-2-methylpropanoyl-CoA + H2O = 3-hydroxy-2-methylpropanoate + CoA + H(+)</text>
        <dbReference type="Rhea" id="RHEA:20888"/>
        <dbReference type="ChEBI" id="CHEBI:11805"/>
        <dbReference type="ChEBI" id="CHEBI:15377"/>
        <dbReference type="ChEBI" id="CHEBI:15378"/>
        <dbReference type="ChEBI" id="CHEBI:57287"/>
        <dbReference type="ChEBI" id="CHEBI:57340"/>
        <dbReference type="EC" id="3.1.2.4"/>
    </reaction>
</comment>
<dbReference type="InterPro" id="IPR029045">
    <property type="entry name" value="ClpP/crotonase-like_dom_sf"/>
</dbReference>
<dbReference type="PANTHER" id="PTHR43176:SF3">
    <property type="entry name" value="3-HYDROXYISOBUTYRYL-COA HYDROLASE, MITOCHONDRIAL"/>
    <property type="match status" value="1"/>
</dbReference>
<feature type="domain" description="Enoyl-CoA hydratase/isomerase" evidence="4">
    <location>
        <begin position="13"/>
        <end position="324"/>
    </location>
</feature>
<dbReference type="Pfam" id="PF16113">
    <property type="entry name" value="ECH_2"/>
    <property type="match status" value="1"/>
</dbReference>
<dbReference type="GO" id="GO:0003860">
    <property type="term" value="F:3-hydroxyisobutyryl-CoA hydrolase activity"/>
    <property type="evidence" value="ECO:0007669"/>
    <property type="project" value="UniProtKB-EC"/>
</dbReference>
<dbReference type="Proteomes" id="UP000199630">
    <property type="component" value="Unassembled WGS sequence"/>
</dbReference>
<dbReference type="AlphaFoldDB" id="A0A1I3JJB6"/>
<dbReference type="GO" id="GO:0006574">
    <property type="term" value="P:L-valine catabolic process"/>
    <property type="evidence" value="ECO:0007669"/>
    <property type="project" value="TreeGrafter"/>
</dbReference>
<gene>
    <name evidence="5" type="ORF">SAMN04487991_0368</name>
</gene>
<reference evidence="6" key="1">
    <citation type="submission" date="2016-10" db="EMBL/GenBank/DDBJ databases">
        <authorList>
            <person name="Varghese N."/>
            <person name="Submissions S."/>
        </authorList>
    </citation>
    <scope>NUCLEOTIDE SEQUENCE [LARGE SCALE GENOMIC DNA]</scope>
    <source>
        <strain evidence="6">DSM 26471</strain>
    </source>
</reference>
<dbReference type="GO" id="GO:0005829">
    <property type="term" value="C:cytosol"/>
    <property type="evidence" value="ECO:0007669"/>
    <property type="project" value="TreeGrafter"/>
</dbReference>
<name>A0A1I3JJB6_9RHOB</name>
<keyword evidence="6" id="KW-1185">Reference proteome</keyword>
<evidence type="ECO:0000313" key="5">
    <source>
        <dbReference type="EMBL" id="SFI60078.1"/>
    </source>
</evidence>
<dbReference type="NCBIfam" id="NF004127">
    <property type="entry name" value="PRK05617.1"/>
    <property type="match status" value="1"/>
</dbReference>